<organism evidence="2">
    <name type="scientific">Rhipicephalus microplus</name>
    <name type="common">Cattle tick</name>
    <name type="synonym">Boophilus microplus</name>
    <dbReference type="NCBI Taxonomy" id="6941"/>
    <lineage>
        <taxon>Eukaryota</taxon>
        <taxon>Metazoa</taxon>
        <taxon>Ecdysozoa</taxon>
        <taxon>Arthropoda</taxon>
        <taxon>Chelicerata</taxon>
        <taxon>Arachnida</taxon>
        <taxon>Acari</taxon>
        <taxon>Parasitiformes</taxon>
        <taxon>Ixodida</taxon>
        <taxon>Ixodoidea</taxon>
        <taxon>Ixodidae</taxon>
        <taxon>Rhipicephalinae</taxon>
        <taxon>Rhipicephalus</taxon>
        <taxon>Boophilus</taxon>
    </lineage>
</organism>
<accession>A0A6M2DB98</accession>
<feature type="chain" id="PRO_5027045534" evidence="1">
    <location>
        <begin position="20"/>
        <end position="69"/>
    </location>
</feature>
<protein>
    <submittedName>
        <fullName evidence="2">Putative secreted protein salivary gland overexpressed</fullName>
    </submittedName>
</protein>
<sequence>MRFQKCTLALATLVGHALKLPTNLASSEEAFTACGRECSALAQRSHIESDTKTVRTNSISELLDHFIKR</sequence>
<feature type="signal peptide" evidence="1">
    <location>
        <begin position="1"/>
        <end position="19"/>
    </location>
</feature>
<dbReference type="AlphaFoldDB" id="A0A6M2DB98"/>
<evidence type="ECO:0000313" key="2">
    <source>
        <dbReference type="EMBL" id="NOV43593.1"/>
    </source>
</evidence>
<name>A0A6M2DB98_RHIMP</name>
<reference evidence="2" key="1">
    <citation type="submission" date="2019-09" db="EMBL/GenBank/DDBJ databases">
        <title>Organ-specific transcriptomic study of the physiology of the cattle tick, Rhipicephalus microplus.</title>
        <authorList>
            <person name="Tirloni L."/>
            <person name="Braz G."/>
            <person name="Gandara A.C.P."/>
            <person name="Sabadin G.A."/>
            <person name="da Silva R.M."/>
            <person name="Guizzo M.G."/>
            <person name="Machado J.A."/>
            <person name="Costa E.P."/>
            <person name="Gomes H.F."/>
            <person name="Moraes J."/>
            <person name="Mota M.B.S."/>
            <person name="Mesquita R.D."/>
            <person name="Alvarenga P.H."/>
            <person name="Alves F."/>
            <person name="Seixas A."/>
            <person name="da Fonseca R.N."/>
            <person name="Fogaca A."/>
            <person name="Logullo C."/>
            <person name="Tanaka A."/>
            <person name="Daffre S."/>
            <person name="Termignoni C."/>
            <person name="Vaz I.S.Jr."/>
            <person name="Oliveira P.L."/>
            <person name="Ribeiro J.M."/>
        </authorList>
    </citation>
    <scope>NUCLEOTIDE SEQUENCE</scope>
    <source>
        <strain evidence="2">Porto Alegre</strain>
    </source>
</reference>
<proteinExistence type="predicted"/>
<keyword evidence="1" id="KW-0732">Signal</keyword>
<evidence type="ECO:0000256" key="1">
    <source>
        <dbReference type="SAM" id="SignalP"/>
    </source>
</evidence>
<dbReference type="EMBL" id="GHWJ01010856">
    <property type="protein sequence ID" value="NOV43593.1"/>
    <property type="molecule type" value="Transcribed_RNA"/>
</dbReference>